<organism evidence="2 3">
    <name type="scientific">Rhodobacter xanthinilyticus</name>
    <dbReference type="NCBI Taxonomy" id="1850250"/>
    <lineage>
        <taxon>Bacteria</taxon>
        <taxon>Pseudomonadati</taxon>
        <taxon>Pseudomonadota</taxon>
        <taxon>Alphaproteobacteria</taxon>
        <taxon>Rhodobacterales</taxon>
        <taxon>Rhodobacter group</taxon>
        <taxon>Rhodobacter</taxon>
    </lineage>
</organism>
<sequence length="283" mass="28908">MTLTLPAAALCALGLLAAPAALAQTGPRQSGAGQTGAGQAISADDLTEAMASLGFATQEPNFLSVQGVGGARTAPGGTVFFSISGSDRRPSGLRELDGSLSFGAGFGDQETGIGGDVAIEITSTETADFADSGYVSAKIGGRVLRDLGQNYLAFGAEGLAPWGDAEGRAVNLTLTGTHVTRLGPFADGRFYPLMISVGYGDHQDEGTDPGAFVGIGLGLTRHLSVSVADDAGVLKAGFGLRFDRFANTVFMLTAHDLARSQGESRISFAVGISTDKLFGKDRP</sequence>
<keyword evidence="3" id="KW-1185">Reference proteome</keyword>
<proteinExistence type="predicted"/>
<evidence type="ECO:0008006" key="4">
    <source>
        <dbReference type="Google" id="ProtNLM"/>
    </source>
</evidence>
<evidence type="ECO:0000313" key="2">
    <source>
        <dbReference type="EMBL" id="AOZ70681.1"/>
    </source>
</evidence>
<evidence type="ECO:0000256" key="1">
    <source>
        <dbReference type="SAM" id="SignalP"/>
    </source>
</evidence>
<accession>A0A1D9MFL9</accession>
<feature type="chain" id="PRO_5009443690" description="Porin domain-containing protein" evidence="1">
    <location>
        <begin position="24"/>
        <end position="283"/>
    </location>
</feature>
<evidence type="ECO:0000313" key="3">
    <source>
        <dbReference type="Proteomes" id="UP000176562"/>
    </source>
</evidence>
<protein>
    <recommendedName>
        <fullName evidence="4">Porin domain-containing protein</fullName>
    </recommendedName>
</protein>
<dbReference type="RefSeq" id="WP_071167002.1">
    <property type="nucleotide sequence ID" value="NZ_CP017781.1"/>
</dbReference>
<gene>
    <name evidence="2" type="ORF">LPB142_16190</name>
</gene>
<keyword evidence="1" id="KW-0732">Signal</keyword>
<name>A0A1D9MFL9_9RHOB</name>
<dbReference type="AlphaFoldDB" id="A0A1D9MFL9"/>
<dbReference type="EMBL" id="CP017781">
    <property type="protein sequence ID" value="AOZ70681.1"/>
    <property type="molecule type" value="Genomic_DNA"/>
</dbReference>
<reference evidence="2 3" key="1">
    <citation type="submission" date="2016-10" db="EMBL/GenBank/DDBJ databases">
        <title>Rhodobacter sp. LPB0142, isolated from sea water.</title>
        <authorList>
            <person name="Kim E."/>
            <person name="Yi H."/>
        </authorList>
    </citation>
    <scope>NUCLEOTIDE SEQUENCE [LARGE SCALE GENOMIC DNA]</scope>
    <source>
        <strain evidence="2 3">LPB0142</strain>
    </source>
</reference>
<feature type="signal peptide" evidence="1">
    <location>
        <begin position="1"/>
        <end position="23"/>
    </location>
</feature>
<dbReference type="STRING" id="1850250.LPB142_16190"/>
<dbReference type="Proteomes" id="UP000176562">
    <property type="component" value="Chromosome"/>
</dbReference>
<dbReference type="KEGG" id="rhp:LPB142_16190"/>